<dbReference type="PANTHER" id="PTHR13136:SF11">
    <property type="entry name" value="TESTIS-EXPRESSED PROTEIN 30"/>
    <property type="match status" value="1"/>
</dbReference>
<dbReference type="GO" id="GO:0016787">
    <property type="term" value="F:hydrolase activity"/>
    <property type="evidence" value="ECO:0007669"/>
    <property type="project" value="UniProtKB-KW"/>
</dbReference>
<comment type="caution">
    <text evidence="2">The sequence shown here is derived from an EMBL/GenBank/DDBJ whole genome shotgun (WGS) entry which is preliminary data.</text>
</comment>
<dbReference type="RefSeq" id="WP_379755015.1">
    <property type="nucleotide sequence ID" value="NZ_JBHRSQ010000007.1"/>
</dbReference>
<dbReference type="PANTHER" id="PTHR13136">
    <property type="entry name" value="TESTIS DEVELOPMENT PROTEIN PRTD"/>
    <property type="match status" value="1"/>
</dbReference>
<evidence type="ECO:0000259" key="1">
    <source>
        <dbReference type="Pfam" id="PF20408"/>
    </source>
</evidence>
<keyword evidence="3" id="KW-1185">Reference proteome</keyword>
<gene>
    <name evidence="2" type="ORF">ACFODV_04025</name>
</gene>
<evidence type="ECO:0000313" key="3">
    <source>
        <dbReference type="Proteomes" id="UP001595386"/>
    </source>
</evidence>
<dbReference type="InterPro" id="IPR029058">
    <property type="entry name" value="AB_hydrolase_fold"/>
</dbReference>
<dbReference type="InterPro" id="IPR026555">
    <property type="entry name" value="NSL3/Tex30"/>
</dbReference>
<dbReference type="Gene3D" id="3.40.50.1820">
    <property type="entry name" value="alpha/beta hydrolase"/>
    <property type="match status" value="1"/>
</dbReference>
<dbReference type="SUPFAM" id="SSF53474">
    <property type="entry name" value="alpha/beta-Hydrolases"/>
    <property type="match status" value="1"/>
</dbReference>
<organism evidence="2 3">
    <name type="scientific">Halomonas tibetensis</name>
    <dbReference type="NCBI Taxonomy" id="2259590"/>
    <lineage>
        <taxon>Bacteria</taxon>
        <taxon>Pseudomonadati</taxon>
        <taxon>Pseudomonadota</taxon>
        <taxon>Gammaproteobacteria</taxon>
        <taxon>Oceanospirillales</taxon>
        <taxon>Halomonadaceae</taxon>
        <taxon>Halomonas</taxon>
    </lineage>
</organism>
<sequence length="237" mass="26349">MSHYAAQDYEPITPALCRERLAAGQLGRWWLPDGPLEVRGEARVGRLLMVHGAGSGQDSTFLQRCRDALAEQGVQTLAIEFAYLQQMRREARRRPPPRIDRLVEELMRWCDTLTHSSLPPLWLGGKSMGGRVASLLAARDGAAGLILCGYPFHPSGKPDSLRLSHWPLISCPTLVVQGSRDLFGSRQEIAGYDLGHARVHLLEDGDHDWRPRRSSGRTQALLIDEAAKVIADFMATH</sequence>
<dbReference type="Pfam" id="PF20408">
    <property type="entry name" value="Abhydrolase_11"/>
    <property type="match status" value="1"/>
</dbReference>
<name>A0ABV7B171_9GAMM</name>
<accession>A0ABV7B171</accession>
<protein>
    <submittedName>
        <fullName evidence="2">Alpha/beta family hydrolase</fullName>
    </submittedName>
</protein>
<reference evidence="3" key="1">
    <citation type="journal article" date="2019" name="Int. J. Syst. Evol. Microbiol.">
        <title>The Global Catalogue of Microorganisms (GCM) 10K type strain sequencing project: providing services to taxonomists for standard genome sequencing and annotation.</title>
        <authorList>
            <consortium name="The Broad Institute Genomics Platform"/>
            <consortium name="The Broad Institute Genome Sequencing Center for Infectious Disease"/>
            <person name="Wu L."/>
            <person name="Ma J."/>
        </authorList>
    </citation>
    <scope>NUCLEOTIDE SEQUENCE [LARGE SCALE GENOMIC DNA]</scope>
    <source>
        <strain evidence="3">KCTC 52660</strain>
    </source>
</reference>
<proteinExistence type="predicted"/>
<dbReference type="EMBL" id="JBHRSQ010000007">
    <property type="protein sequence ID" value="MFC2991197.1"/>
    <property type="molecule type" value="Genomic_DNA"/>
</dbReference>
<evidence type="ECO:0000313" key="2">
    <source>
        <dbReference type="EMBL" id="MFC2991197.1"/>
    </source>
</evidence>
<dbReference type="Proteomes" id="UP001595386">
    <property type="component" value="Unassembled WGS sequence"/>
</dbReference>
<dbReference type="InterPro" id="IPR046879">
    <property type="entry name" value="KANL3/Tex30_Abhydrolase"/>
</dbReference>
<keyword evidence="2" id="KW-0378">Hydrolase</keyword>
<feature type="domain" description="KANL3/Tex30 alpha/beta hydrolase-like" evidence="1">
    <location>
        <begin position="46"/>
        <end position="234"/>
    </location>
</feature>